<dbReference type="AlphaFoldDB" id="A0AAE0EXI0"/>
<dbReference type="InterPro" id="IPR000719">
    <property type="entry name" value="Prot_kinase_dom"/>
</dbReference>
<keyword evidence="5 11" id="KW-0547">Nucleotide-binding</keyword>
<name>A0AAE0EXI0_9CHLO</name>
<dbReference type="PANTHER" id="PTHR48016:SF56">
    <property type="entry name" value="MAPKK KINASE"/>
    <property type="match status" value="1"/>
</dbReference>
<dbReference type="SMART" id="SM00220">
    <property type="entry name" value="S_TKc"/>
    <property type="match status" value="1"/>
</dbReference>
<dbReference type="CDD" id="cd06606">
    <property type="entry name" value="STKc_MAPKKK"/>
    <property type="match status" value="1"/>
</dbReference>
<gene>
    <name evidence="14" type="ORF">CYMTET_46555</name>
</gene>
<evidence type="ECO:0000256" key="11">
    <source>
        <dbReference type="PROSITE-ProRule" id="PRU10141"/>
    </source>
</evidence>
<evidence type="ECO:0000256" key="12">
    <source>
        <dbReference type="SAM" id="MobiDB-lite"/>
    </source>
</evidence>
<feature type="compositionally biased region" description="Basic and acidic residues" evidence="12">
    <location>
        <begin position="854"/>
        <end position="863"/>
    </location>
</feature>
<evidence type="ECO:0000256" key="4">
    <source>
        <dbReference type="ARBA" id="ARBA00022679"/>
    </source>
</evidence>
<dbReference type="PROSITE" id="PS50011">
    <property type="entry name" value="PROTEIN_KINASE_DOM"/>
    <property type="match status" value="1"/>
</dbReference>
<feature type="compositionally biased region" description="Low complexity" evidence="12">
    <location>
        <begin position="673"/>
        <end position="683"/>
    </location>
</feature>
<organism evidence="14 15">
    <name type="scientific">Cymbomonas tetramitiformis</name>
    <dbReference type="NCBI Taxonomy" id="36881"/>
    <lineage>
        <taxon>Eukaryota</taxon>
        <taxon>Viridiplantae</taxon>
        <taxon>Chlorophyta</taxon>
        <taxon>Pyramimonadophyceae</taxon>
        <taxon>Pyramimonadales</taxon>
        <taxon>Pyramimonadaceae</taxon>
        <taxon>Cymbomonas</taxon>
    </lineage>
</organism>
<evidence type="ECO:0000256" key="7">
    <source>
        <dbReference type="ARBA" id="ARBA00022840"/>
    </source>
</evidence>
<comment type="catalytic activity">
    <reaction evidence="9">
        <text>L-threonyl-[protein] + ATP = O-phospho-L-threonyl-[protein] + ADP + H(+)</text>
        <dbReference type="Rhea" id="RHEA:46608"/>
        <dbReference type="Rhea" id="RHEA-COMP:11060"/>
        <dbReference type="Rhea" id="RHEA-COMP:11605"/>
        <dbReference type="ChEBI" id="CHEBI:15378"/>
        <dbReference type="ChEBI" id="CHEBI:30013"/>
        <dbReference type="ChEBI" id="CHEBI:30616"/>
        <dbReference type="ChEBI" id="CHEBI:61977"/>
        <dbReference type="ChEBI" id="CHEBI:456216"/>
        <dbReference type="EC" id="2.7.11.25"/>
    </reaction>
</comment>
<dbReference type="Pfam" id="PF00069">
    <property type="entry name" value="Pkinase"/>
    <property type="match status" value="1"/>
</dbReference>
<dbReference type="GO" id="GO:0005524">
    <property type="term" value="F:ATP binding"/>
    <property type="evidence" value="ECO:0007669"/>
    <property type="project" value="UniProtKB-UniRule"/>
</dbReference>
<feature type="compositionally biased region" description="Low complexity" evidence="12">
    <location>
        <begin position="95"/>
        <end position="105"/>
    </location>
</feature>
<comment type="catalytic activity">
    <reaction evidence="10">
        <text>L-seryl-[protein] + ATP = O-phospho-L-seryl-[protein] + ADP + H(+)</text>
        <dbReference type="Rhea" id="RHEA:17989"/>
        <dbReference type="Rhea" id="RHEA-COMP:9863"/>
        <dbReference type="Rhea" id="RHEA-COMP:11604"/>
        <dbReference type="ChEBI" id="CHEBI:15378"/>
        <dbReference type="ChEBI" id="CHEBI:29999"/>
        <dbReference type="ChEBI" id="CHEBI:30616"/>
        <dbReference type="ChEBI" id="CHEBI:83421"/>
        <dbReference type="ChEBI" id="CHEBI:456216"/>
        <dbReference type="EC" id="2.7.11.25"/>
    </reaction>
</comment>
<evidence type="ECO:0000256" key="10">
    <source>
        <dbReference type="ARBA" id="ARBA00048329"/>
    </source>
</evidence>
<dbReference type="InterPro" id="IPR017441">
    <property type="entry name" value="Protein_kinase_ATP_BS"/>
</dbReference>
<dbReference type="InterPro" id="IPR050538">
    <property type="entry name" value="MAP_kinase_kinase_kinase"/>
</dbReference>
<feature type="domain" description="Protein kinase" evidence="13">
    <location>
        <begin position="142"/>
        <end position="405"/>
    </location>
</feature>
<proteinExistence type="inferred from homology"/>
<keyword evidence="6" id="KW-0418">Kinase</keyword>
<feature type="compositionally biased region" description="Polar residues" evidence="12">
    <location>
        <begin position="508"/>
        <end position="522"/>
    </location>
</feature>
<evidence type="ECO:0000256" key="1">
    <source>
        <dbReference type="ARBA" id="ARBA00006529"/>
    </source>
</evidence>
<keyword evidence="15" id="KW-1185">Reference proteome</keyword>
<evidence type="ECO:0000256" key="2">
    <source>
        <dbReference type="ARBA" id="ARBA00012406"/>
    </source>
</evidence>
<accession>A0AAE0EXI0</accession>
<keyword evidence="3" id="KW-0723">Serine/threonine-protein kinase</keyword>
<evidence type="ECO:0000313" key="15">
    <source>
        <dbReference type="Proteomes" id="UP001190700"/>
    </source>
</evidence>
<feature type="binding site" evidence="11">
    <location>
        <position position="171"/>
    </location>
    <ligand>
        <name>ATP</name>
        <dbReference type="ChEBI" id="CHEBI:30616"/>
    </ligand>
</feature>
<feature type="region of interest" description="Disordered" evidence="12">
    <location>
        <begin position="481"/>
        <end position="823"/>
    </location>
</feature>
<dbReference type="FunFam" id="3.30.200.20:FF:000387">
    <property type="entry name" value="Serine/threonine-protein kinase STE11"/>
    <property type="match status" value="1"/>
</dbReference>
<evidence type="ECO:0000256" key="9">
    <source>
        <dbReference type="ARBA" id="ARBA00047559"/>
    </source>
</evidence>
<dbReference type="EMBL" id="LGRX02032631">
    <property type="protein sequence ID" value="KAK3243817.1"/>
    <property type="molecule type" value="Genomic_DNA"/>
</dbReference>
<dbReference type="SUPFAM" id="SSF56112">
    <property type="entry name" value="Protein kinase-like (PK-like)"/>
    <property type="match status" value="1"/>
</dbReference>
<protein>
    <recommendedName>
        <fullName evidence="2">mitogen-activated protein kinase kinase kinase</fullName>
        <ecNumber evidence="2">2.7.11.25</ecNumber>
    </recommendedName>
</protein>
<reference evidence="14 15" key="1">
    <citation type="journal article" date="2015" name="Genome Biol. Evol.">
        <title>Comparative Genomics of a Bacterivorous Green Alga Reveals Evolutionary Causalities and Consequences of Phago-Mixotrophic Mode of Nutrition.</title>
        <authorList>
            <person name="Burns J.A."/>
            <person name="Paasch A."/>
            <person name="Narechania A."/>
            <person name="Kim E."/>
        </authorList>
    </citation>
    <scope>NUCLEOTIDE SEQUENCE [LARGE SCALE GENOMIC DNA]</scope>
    <source>
        <strain evidence="14 15">PLY_AMNH</strain>
    </source>
</reference>
<dbReference type="FunFam" id="1.10.510.10:FF:000382">
    <property type="entry name" value="Mitogen-activated protein kinase kinase kinase 2"/>
    <property type="match status" value="1"/>
</dbReference>
<dbReference type="PROSITE" id="PS00107">
    <property type="entry name" value="PROTEIN_KINASE_ATP"/>
    <property type="match status" value="1"/>
</dbReference>
<evidence type="ECO:0000259" key="13">
    <source>
        <dbReference type="PROSITE" id="PS50011"/>
    </source>
</evidence>
<keyword evidence="4" id="KW-0808">Transferase</keyword>
<dbReference type="InterPro" id="IPR008271">
    <property type="entry name" value="Ser/Thr_kinase_AS"/>
</dbReference>
<evidence type="ECO:0000256" key="3">
    <source>
        <dbReference type="ARBA" id="ARBA00022527"/>
    </source>
</evidence>
<feature type="compositionally biased region" description="Low complexity" evidence="12">
    <location>
        <begin position="627"/>
        <end position="639"/>
    </location>
</feature>
<dbReference type="InterPro" id="IPR011009">
    <property type="entry name" value="Kinase-like_dom_sf"/>
</dbReference>
<feature type="compositionally biased region" description="Basic and acidic residues" evidence="12">
    <location>
        <begin position="608"/>
        <end position="626"/>
    </location>
</feature>
<dbReference type="GO" id="GO:0004709">
    <property type="term" value="F:MAP kinase kinase kinase activity"/>
    <property type="evidence" value="ECO:0007669"/>
    <property type="project" value="UniProtKB-EC"/>
</dbReference>
<dbReference type="EC" id="2.7.11.25" evidence="2"/>
<dbReference type="Gene3D" id="1.10.510.10">
    <property type="entry name" value="Transferase(Phosphotransferase) domain 1"/>
    <property type="match status" value="1"/>
</dbReference>
<feature type="compositionally biased region" description="Polar residues" evidence="12">
    <location>
        <begin position="794"/>
        <end position="807"/>
    </location>
</feature>
<feature type="region of interest" description="Disordered" evidence="12">
    <location>
        <begin position="842"/>
        <end position="874"/>
    </location>
</feature>
<evidence type="ECO:0000256" key="6">
    <source>
        <dbReference type="ARBA" id="ARBA00022777"/>
    </source>
</evidence>
<feature type="region of interest" description="Disordered" evidence="12">
    <location>
        <begin position="1"/>
        <end position="138"/>
    </location>
</feature>
<comment type="caution">
    <text evidence="14">The sequence shown here is derived from an EMBL/GenBank/DDBJ whole genome shotgun (WGS) entry which is preliminary data.</text>
</comment>
<dbReference type="PROSITE" id="PS00108">
    <property type="entry name" value="PROTEIN_KINASE_ST"/>
    <property type="match status" value="1"/>
</dbReference>
<feature type="compositionally biased region" description="Acidic residues" evidence="12">
    <location>
        <begin position="660"/>
        <end position="669"/>
    </location>
</feature>
<comment type="similarity">
    <text evidence="1">Belongs to the protein kinase superfamily. STE Ser/Thr protein kinase family. MAP kinase kinase kinase subfamily.</text>
</comment>
<dbReference type="Proteomes" id="UP001190700">
    <property type="component" value="Unassembled WGS sequence"/>
</dbReference>
<sequence>MGAKLCRGAEPGASDSPTTSPSAAPVEQQVIERVESGSSQGAQADAVQAFSVSEDPAPAYQRSTLEELATEILQSESKQASNVTTPAQRTPSTIHGSSSLHGLSSVNIAISEREDSPPRMSGKHREKQPEVESITDEGGITWQRGELIGAGAFGRVYMGMNQENGQLLAVKQVAIQNASTPKERTEEHVAALEAEVAVLRNLNHPNIVRYLGTERDDEFLNIFLEYVPGGSIASLLMKFGPFSEKVIRMYTQQLLQGLEFLHRHQIMHRDIKGANLLVDNNGIVKLADFGASKKLADIVTMDSGFKSMKGTPYWMAPEVIKQTGHGRPADIWSVGCTVIEMATGKPPWSEFASQVSALFHIASSQSSPPLPEFLSAEAEDFLHLCFNRDPKMRPNATRLLQHPFIANTATFTVLLGHPAPPTKPTRPAFLAVSIQEGDIPIPKSASGTQPTFWEEPALQPAASAVSTISAPSVALQDQYRQYSHSEFQQTPPAVTPAAPPQTELDPGSPQSIRELNSPVSSVKSEDNPIEEPSWDNFVEGEPDRSGVYANGNASDVESPPGHRAEEEPPGSADSLKRGRQAGSKPSLPPLADVPPADEEKLMNYVRAKAADDQERLMTPFRRERDAAAAPEPAASAGPPQQGVNSSWAEASPGTLTREEDWNDQMDEDNLVITSTVTTPTQHTPKLGPQSTRGVGRAGGVERGQRPEKRGGAAAPAAPVSKIRREVLPARSTPEVRKSPSNAAQTVYGASQGGSRSRTPSKAAPQGSRPITNSKRIEQSPLRRSPGGAGAPKPQRQSSVNASRSSGTPKVGPRHSADVQQVDTYVAREERVQVAAAANIVEQQRQNKQAQWEEELQKELEHQRAEKRRQMAQQTRDIQIVYESSIRATASPTKL</sequence>
<evidence type="ECO:0000313" key="14">
    <source>
        <dbReference type="EMBL" id="KAK3243817.1"/>
    </source>
</evidence>
<keyword evidence="8" id="KW-0175">Coiled coil</keyword>
<feature type="compositionally biased region" description="Low complexity" evidence="12">
    <location>
        <begin position="11"/>
        <end position="25"/>
    </location>
</feature>
<feature type="compositionally biased region" description="Basic and acidic residues" evidence="12">
    <location>
        <begin position="722"/>
        <end position="737"/>
    </location>
</feature>
<feature type="compositionally biased region" description="Polar residues" evidence="12">
    <location>
        <begin position="738"/>
        <end position="759"/>
    </location>
</feature>
<keyword evidence="7 11" id="KW-0067">ATP-binding</keyword>
<evidence type="ECO:0000256" key="8">
    <source>
        <dbReference type="ARBA" id="ARBA00023054"/>
    </source>
</evidence>
<feature type="compositionally biased region" description="Polar residues" evidence="12">
    <location>
        <begin position="72"/>
        <end position="94"/>
    </location>
</feature>
<dbReference type="PANTHER" id="PTHR48016">
    <property type="entry name" value="MAP KINASE KINASE KINASE SSK2-RELATED-RELATED"/>
    <property type="match status" value="1"/>
</dbReference>
<evidence type="ECO:0000256" key="5">
    <source>
        <dbReference type="ARBA" id="ARBA00022741"/>
    </source>
</evidence>